<protein>
    <submittedName>
        <fullName evidence="1">Uncharacterized protein</fullName>
    </submittedName>
</protein>
<reference evidence="1 2" key="1">
    <citation type="submission" date="2019-09" db="EMBL/GenBank/DDBJ databases">
        <title>Nitrincola iocasae sp. nov., a bacterium isolated from the sediment collected at a cold seep field in South China Sea.</title>
        <authorList>
            <person name="Zhang H."/>
            <person name="Wang H."/>
            <person name="Li C."/>
        </authorList>
    </citation>
    <scope>NUCLEOTIDE SEQUENCE [LARGE SCALE GENOMIC DNA]</scope>
    <source>
        <strain evidence="1 2">KXZD1103</strain>
    </source>
</reference>
<dbReference type="EMBL" id="CP044222">
    <property type="protein sequence ID" value="QEW08386.1"/>
    <property type="molecule type" value="Genomic_DNA"/>
</dbReference>
<dbReference type="AlphaFoldDB" id="A0A5J6LJ70"/>
<evidence type="ECO:0000313" key="2">
    <source>
        <dbReference type="Proteomes" id="UP000325606"/>
    </source>
</evidence>
<dbReference type="KEGG" id="nik:F5I99_18905"/>
<dbReference type="RefSeq" id="WP_151058749.1">
    <property type="nucleotide sequence ID" value="NZ_CP044222.1"/>
</dbReference>
<organism evidence="1 2">
    <name type="scientific">Nitrincola iocasae</name>
    <dbReference type="NCBI Taxonomy" id="2614693"/>
    <lineage>
        <taxon>Bacteria</taxon>
        <taxon>Pseudomonadati</taxon>
        <taxon>Pseudomonadota</taxon>
        <taxon>Gammaproteobacteria</taxon>
        <taxon>Oceanospirillales</taxon>
        <taxon>Oceanospirillaceae</taxon>
        <taxon>Nitrincola</taxon>
    </lineage>
</organism>
<accession>A0A5J6LJ70</accession>
<sequence length="114" mass="13034">MAYVIADTGTEKQKLYAFDSTSSDGNVTWELVRIENTKYDHDGAILLNAHMLSELKAKNVAVFESKKSAKSAYHKLGISTCRYVELVFEISHEYKLRKYLGYSSWTKLNKTKES</sequence>
<keyword evidence="2" id="KW-1185">Reference proteome</keyword>
<evidence type="ECO:0000313" key="1">
    <source>
        <dbReference type="EMBL" id="QEW08386.1"/>
    </source>
</evidence>
<name>A0A5J6LJ70_9GAMM</name>
<gene>
    <name evidence="1" type="ORF">F5I99_18905</name>
</gene>
<dbReference type="Proteomes" id="UP000325606">
    <property type="component" value="Chromosome"/>
</dbReference>
<proteinExistence type="predicted"/>